<dbReference type="GO" id="GO:0005507">
    <property type="term" value="F:copper ion binding"/>
    <property type="evidence" value="ECO:0007669"/>
    <property type="project" value="InterPro"/>
</dbReference>
<protein>
    <recommendedName>
        <fullName evidence="15">Plastocyanin-like domain-containing protein</fullName>
    </recommendedName>
</protein>
<keyword evidence="8" id="KW-0560">Oxidoreductase</keyword>
<keyword evidence="6 11" id="KW-0732">Signal</keyword>
<keyword evidence="9" id="KW-0186">Copper</keyword>
<dbReference type="CDD" id="cd13844">
    <property type="entry name" value="CuRO_1_BOD_CotA_like"/>
    <property type="match status" value="1"/>
</dbReference>
<evidence type="ECO:0000259" key="12">
    <source>
        <dbReference type="Pfam" id="PF00394"/>
    </source>
</evidence>
<organism evidence="14">
    <name type="scientific">Fagus sylvatica</name>
    <name type="common">Beechnut</name>
    <dbReference type="NCBI Taxonomy" id="28930"/>
    <lineage>
        <taxon>Eukaryota</taxon>
        <taxon>Viridiplantae</taxon>
        <taxon>Streptophyta</taxon>
        <taxon>Embryophyta</taxon>
        <taxon>Tracheophyta</taxon>
        <taxon>Spermatophyta</taxon>
        <taxon>Magnoliopsida</taxon>
        <taxon>eudicotyledons</taxon>
        <taxon>Gunneridae</taxon>
        <taxon>Pentapetalae</taxon>
        <taxon>rosids</taxon>
        <taxon>fabids</taxon>
        <taxon>Fagales</taxon>
        <taxon>Fagaceae</taxon>
        <taxon>Fagus</taxon>
    </lineage>
</organism>
<evidence type="ECO:0000256" key="5">
    <source>
        <dbReference type="ARBA" id="ARBA00022723"/>
    </source>
</evidence>
<dbReference type="FunFam" id="2.60.40.420:FF:000102">
    <property type="entry name" value="Multi-copper oxidase type I family protein"/>
    <property type="match status" value="1"/>
</dbReference>
<feature type="domain" description="Plastocyanin-like" evidence="12">
    <location>
        <begin position="275"/>
        <end position="363"/>
    </location>
</feature>
<keyword evidence="5" id="KW-0479">Metal-binding</keyword>
<dbReference type="GO" id="GO:0016036">
    <property type="term" value="P:cellular response to phosphate starvation"/>
    <property type="evidence" value="ECO:0007669"/>
    <property type="project" value="InterPro"/>
</dbReference>
<evidence type="ECO:0000256" key="9">
    <source>
        <dbReference type="ARBA" id="ARBA00023008"/>
    </source>
</evidence>
<feature type="signal peptide" evidence="11">
    <location>
        <begin position="1"/>
        <end position="32"/>
    </location>
</feature>
<dbReference type="Gene3D" id="2.60.40.420">
    <property type="entry name" value="Cupredoxins - blue copper proteins"/>
    <property type="match status" value="3"/>
</dbReference>
<comment type="cofactor">
    <cofactor evidence="1">
        <name>Cu cation</name>
        <dbReference type="ChEBI" id="CHEBI:23378"/>
    </cofactor>
</comment>
<dbReference type="AlphaFoldDB" id="A0A2N9FMU7"/>
<evidence type="ECO:0000256" key="10">
    <source>
        <dbReference type="ARBA" id="ARBA00023180"/>
    </source>
</evidence>
<comment type="similarity">
    <text evidence="4">Belongs to the multicopper oxidase family.</text>
</comment>
<dbReference type="FunFam" id="2.60.40.420:FF:000087">
    <property type="entry name" value="Spore coat protein A"/>
    <property type="match status" value="1"/>
</dbReference>
<gene>
    <name evidence="14" type="ORF">FSB_LOCUS16474</name>
</gene>
<evidence type="ECO:0000256" key="1">
    <source>
        <dbReference type="ARBA" id="ARBA00001935"/>
    </source>
</evidence>
<dbReference type="InterPro" id="IPR008972">
    <property type="entry name" value="Cupredoxin"/>
</dbReference>
<proteinExistence type="inferred from homology"/>
<feature type="domain" description="Plastocyanin-like" evidence="13">
    <location>
        <begin position="147"/>
        <end position="223"/>
    </location>
</feature>
<evidence type="ECO:0000313" key="14">
    <source>
        <dbReference type="EMBL" id="SPC88592.1"/>
    </source>
</evidence>
<sequence length="506" mass="57556">MQLRDMATKEKIMLFMNLFSLAVLGQLTTSWAKDRLFDPSKLTMFVDELPDMPKIYGFHFISGVPKSKSLKIGMFKKEWKFHRDLPPTPVFAYGVSKHTATVPGPTIEALHGVDTYVTWQNHLPLKHILPWDPTIPTAIPAKKKGIPTVVHLHGSIGEPESDGNAKAWFTVGFRSRGPTWTKKEYHYHNNQQPGNLWYHDHAMGLTRVNLLAGLIGAYVIRHPDVEAPLGLPYGDEFDRPLMVFDRSFRIDGSIYMNSTGNNPSIHPQWQPEYFGDAIIVNGKAWPRMTVRRRKYRFRIINASNARFFKFFFTNGLGFIHVGADSAYLNKPVMTNDILLAPSEIADVVVDFSKSKNDTAILANGAPYPYPSGDPVNEANSKVLKFNILEHQEPDTWRVPKKLMEYPHPDLSSASHTRYIAMYEYASDIDEPTHLYLNAKPYEAPVTETPKVGATEVWNIINLTEDNHPLHIHLGLFVTLDQTELVKVEEVQKLHDQNQRCDQVSDK</sequence>
<reference evidence="14" key="1">
    <citation type="submission" date="2018-02" db="EMBL/GenBank/DDBJ databases">
        <authorList>
            <person name="Cohen D.B."/>
            <person name="Kent A.D."/>
        </authorList>
    </citation>
    <scope>NUCLEOTIDE SEQUENCE</scope>
</reference>
<dbReference type="GO" id="GO:0016491">
    <property type="term" value="F:oxidoreductase activity"/>
    <property type="evidence" value="ECO:0007669"/>
    <property type="project" value="UniProtKB-KW"/>
</dbReference>
<keyword evidence="7" id="KW-0256">Endoplasmic reticulum</keyword>
<dbReference type="InterPro" id="IPR001117">
    <property type="entry name" value="Cu-oxidase_2nd"/>
</dbReference>
<dbReference type="CDD" id="cd13868">
    <property type="entry name" value="CuRO_2_CotA_like"/>
    <property type="match status" value="1"/>
</dbReference>
<evidence type="ECO:0000256" key="6">
    <source>
        <dbReference type="ARBA" id="ARBA00022729"/>
    </source>
</evidence>
<dbReference type="SUPFAM" id="SSF49503">
    <property type="entry name" value="Cupredoxins"/>
    <property type="match status" value="3"/>
</dbReference>
<dbReference type="InterPro" id="IPR052152">
    <property type="entry name" value="LPR1/LPR2"/>
</dbReference>
<evidence type="ECO:0008006" key="15">
    <source>
        <dbReference type="Google" id="ProtNLM"/>
    </source>
</evidence>
<dbReference type="GO" id="GO:0005789">
    <property type="term" value="C:endoplasmic reticulum membrane"/>
    <property type="evidence" value="ECO:0007669"/>
    <property type="project" value="UniProtKB-SubCell"/>
</dbReference>
<evidence type="ECO:0000256" key="8">
    <source>
        <dbReference type="ARBA" id="ARBA00023002"/>
    </source>
</evidence>
<keyword evidence="10" id="KW-0325">Glycoprotein</keyword>
<evidence type="ECO:0000256" key="7">
    <source>
        <dbReference type="ARBA" id="ARBA00022824"/>
    </source>
</evidence>
<dbReference type="PANTHER" id="PTHR48461">
    <property type="entry name" value="MULTICOPPER OXIDASE LPR1-LIKE"/>
    <property type="match status" value="1"/>
</dbReference>
<dbReference type="Pfam" id="PF00394">
    <property type="entry name" value="Cu-oxidase"/>
    <property type="match status" value="1"/>
</dbReference>
<comment type="subcellular location">
    <subcellularLocation>
        <location evidence="2">Endomembrane system</location>
        <topology evidence="2">Peripheral membrane protein</topology>
    </subcellularLocation>
    <subcellularLocation>
        <location evidence="3">Endoplasmic reticulum membrane</location>
    </subcellularLocation>
</comment>
<dbReference type="InterPro" id="IPR011707">
    <property type="entry name" value="Cu-oxidase-like_N"/>
</dbReference>
<dbReference type="PANTHER" id="PTHR48461:SF1">
    <property type="entry name" value="MULTICOPPER OXIDASE LPR1-LIKE"/>
    <property type="match status" value="1"/>
</dbReference>
<accession>A0A2N9FMU7</accession>
<evidence type="ECO:0000256" key="2">
    <source>
        <dbReference type="ARBA" id="ARBA00004184"/>
    </source>
</evidence>
<evidence type="ECO:0000256" key="11">
    <source>
        <dbReference type="SAM" id="SignalP"/>
    </source>
</evidence>
<evidence type="ECO:0000259" key="13">
    <source>
        <dbReference type="Pfam" id="PF07732"/>
    </source>
</evidence>
<dbReference type="Pfam" id="PF07732">
    <property type="entry name" value="Cu-oxidase_3"/>
    <property type="match status" value="1"/>
</dbReference>
<evidence type="ECO:0000256" key="4">
    <source>
        <dbReference type="ARBA" id="ARBA00010609"/>
    </source>
</evidence>
<dbReference type="EMBL" id="OIVN01001002">
    <property type="protein sequence ID" value="SPC88592.1"/>
    <property type="molecule type" value="Genomic_DNA"/>
</dbReference>
<name>A0A2N9FMU7_FAGSY</name>
<feature type="chain" id="PRO_5014750773" description="Plastocyanin-like domain-containing protein" evidence="11">
    <location>
        <begin position="33"/>
        <end position="506"/>
    </location>
</feature>
<evidence type="ECO:0000256" key="3">
    <source>
        <dbReference type="ARBA" id="ARBA00004586"/>
    </source>
</evidence>